<dbReference type="Proteomes" id="UP001560573">
    <property type="component" value="Unassembled WGS sequence"/>
</dbReference>
<evidence type="ECO:0000313" key="2">
    <source>
        <dbReference type="Proteomes" id="UP001560573"/>
    </source>
</evidence>
<comment type="caution">
    <text evidence="1">The sequence shown here is derived from an EMBL/GenBank/DDBJ whole genome shotgun (WGS) entry which is preliminary data.</text>
</comment>
<sequence>MPVHEHKTCPRCKQPFECKVGDVANCQCSSFTFTAEEKKFIAERYSDCLCANCLKELKNKYVLFKEKYMS</sequence>
<evidence type="ECO:0000313" key="1">
    <source>
        <dbReference type="EMBL" id="MEX6691173.1"/>
    </source>
</evidence>
<dbReference type="Pfam" id="PF14375">
    <property type="entry name" value="Cys_rich_CWC"/>
    <property type="match status" value="1"/>
</dbReference>
<dbReference type="EMBL" id="JAULBC010000014">
    <property type="protein sequence ID" value="MEX6691173.1"/>
    <property type="molecule type" value="Genomic_DNA"/>
</dbReference>
<protein>
    <submittedName>
        <fullName evidence="1">Cysteine-rich CWC family protein</fullName>
    </submittedName>
</protein>
<accession>A0ABV3ZQC8</accession>
<keyword evidence="2" id="KW-1185">Reference proteome</keyword>
<organism evidence="1 2">
    <name type="scientific">Danxiaibacter flavus</name>
    <dbReference type="NCBI Taxonomy" id="3049108"/>
    <lineage>
        <taxon>Bacteria</taxon>
        <taxon>Pseudomonadati</taxon>
        <taxon>Bacteroidota</taxon>
        <taxon>Chitinophagia</taxon>
        <taxon>Chitinophagales</taxon>
        <taxon>Chitinophagaceae</taxon>
        <taxon>Danxiaibacter</taxon>
    </lineage>
</organism>
<name>A0ABV3ZQC8_9BACT</name>
<gene>
    <name evidence="1" type="ORF">QTN47_26930</name>
</gene>
<dbReference type="InterPro" id="IPR032720">
    <property type="entry name" value="Cys_rich_CWC"/>
</dbReference>
<reference evidence="1 2" key="1">
    <citation type="submission" date="2023-07" db="EMBL/GenBank/DDBJ databases">
        <authorList>
            <person name="Lian W.-H."/>
        </authorList>
    </citation>
    <scope>NUCLEOTIDE SEQUENCE [LARGE SCALE GENOMIC DNA]</scope>
    <source>
        <strain evidence="1 2">SYSU DXS3180</strain>
    </source>
</reference>
<proteinExistence type="predicted"/>
<dbReference type="RefSeq" id="WP_369332589.1">
    <property type="nucleotide sequence ID" value="NZ_JAULBC010000014.1"/>
</dbReference>